<dbReference type="AlphaFoldDB" id="A0A378LM33"/>
<dbReference type="STRING" id="1122170.GCA_000701265_01795"/>
<accession>A0A378LM33</accession>
<gene>
    <name evidence="1" type="ORF">NCTC11532_00238</name>
</gene>
<sequence length="58" mass="6467">MNRGGFSWKRLIGLSALKAKISRTIGVPLTKSGRERKLGALIIKSLRSLLLEYKKSKP</sequence>
<name>A0A378LM33_9GAMM</name>
<evidence type="ECO:0000313" key="1">
    <source>
        <dbReference type="EMBL" id="STY28075.1"/>
    </source>
</evidence>
<protein>
    <submittedName>
        <fullName evidence="1">Uncharacterized protein</fullName>
    </submittedName>
</protein>
<proteinExistence type="predicted"/>
<evidence type="ECO:0000313" key="2">
    <source>
        <dbReference type="Proteomes" id="UP000255297"/>
    </source>
</evidence>
<keyword evidence="2" id="KW-1185">Reference proteome</keyword>
<dbReference type="Proteomes" id="UP000255297">
    <property type="component" value="Unassembled WGS sequence"/>
</dbReference>
<organism evidence="1 2">
    <name type="scientific">Legionella wadsworthii</name>
    <dbReference type="NCBI Taxonomy" id="28088"/>
    <lineage>
        <taxon>Bacteria</taxon>
        <taxon>Pseudomonadati</taxon>
        <taxon>Pseudomonadota</taxon>
        <taxon>Gammaproteobacteria</taxon>
        <taxon>Legionellales</taxon>
        <taxon>Legionellaceae</taxon>
        <taxon>Legionella</taxon>
    </lineage>
</organism>
<reference evidence="1 2" key="1">
    <citation type="submission" date="2018-06" db="EMBL/GenBank/DDBJ databases">
        <authorList>
            <consortium name="Pathogen Informatics"/>
            <person name="Doyle S."/>
        </authorList>
    </citation>
    <scope>NUCLEOTIDE SEQUENCE [LARGE SCALE GENOMIC DNA]</scope>
    <source>
        <strain evidence="1 2">NCTC11532</strain>
    </source>
</reference>
<dbReference type="EMBL" id="UGPB01000001">
    <property type="protein sequence ID" value="STY28075.1"/>
    <property type="molecule type" value="Genomic_DNA"/>
</dbReference>